<dbReference type="PROSITE" id="PS00455">
    <property type="entry name" value="AMP_BINDING"/>
    <property type="match status" value="1"/>
</dbReference>
<feature type="domain" description="Carrier" evidence="3">
    <location>
        <begin position="978"/>
        <end position="1053"/>
    </location>
</feature>
<dbReference type="Gene3D" id="3.40.50.12780">
    <property type="entry name" value="N-terminal domain of ligase-like"/>
    <property type="match status" value="1"/>
</dbReference>
<dbReference type="SMART" id="SM00823">
    <property type="entry name" value="PKS_PP"/>
    <property type="match status" value="1"/>
</dbReference>
<evidence type="ECO:0000313" key="5">
    <source>
        <dbReference type="Proteomes" id="UP001597171"/>
    </source>
</evidence>
<sequence length="1068" mass="112490">MLRTLEADGRETATPHHEVLDEALRFAAGLRRAGLGAGDVAILATTDVRQFLVAFFGMTTAGVAAAPTGAPRLWTREDPVAARLAHIARLSGARAVLLDSPGLGEDLLPPGLVRLSFEASGGDGLARKDVHRWSADDTALFACTSGSTGAPKGVPLSARNLWTTPVALGPALGLAAGEVAVNLTGLDHVASLIGFCGAALNAGASLGVISVARFLAEPQDALKRFEDWGATVSWAPDFAWGLVADQLSRPSSGVLDLSSFRALFSGGECPLEATFARLRPALERHGAHGVELRTSWGMAETTSMFTFSQPWDGNESHLQRSGVVDSGFPLPGARARVVDEAGVPVAQGEVGRFEVAGSSVFQGYLTDGETPAPTGPDGWFATGDLAAIERGRVMMLGREKDVLVLAGQNVAQVSIEDLVNRLDGVEPSFTVAVSARERLSGRSSLILFFAPKAEATAPDDLAAATRRIAGAVGAAYGVRPDVVLPLDKASIPKTGLGKLQRTLLRERFVRGDYDHVLRRMDLLLGNDRTVPARLHLRRRAVRRIVRPLSSSMRPVILVGERRPAERLALAIVEAGAKAVRCASMEEAVERLRPNGAVLVDLAAAAASDPQEQARRVEVARRAAQAAAGAPLRLVWLDRMEDADAGGALAATLRHEFTNVSTLSLTIPDAIDDTATARLADALLTSPGQQTSWATLRPDGAIETDVLEPAPAVDSGLWAAPPDDALVLVPGGAGVAGRVLLPQLLAWTSWRFLVLGRRPRSEIEAALGEITSATADAQGRLAYRRLDAGDATAMAALAAEGPSLAINLAGAATRSPISEVSAEVLARSVEARLAVARGLDAALRPAGGAAVHVTSVYADFGRRDFLAYGLTHAAHGRWIAERPADGARHVELRCGQWRSPDGVDERATHMERLGYGSIDGASAAAAVLRALFGGEAGLVLGLDRNGSEIRPHVAAGFTPLDRVVLRPSVTVSPALLRAIEDGAAAEGLADLWREVLPEGPRSRGDDFFDLGGHSLAAARLVARVRRDFDVDLSVRSVFETPALAAMADLVGRLEVDARRRAASIEEFVL</sequence>
<dbReference type="PROSITE" id="PS50075">
    <property type="entry name" value="CARRIER"/>
    <property type="match status" value="1"/>
</dbReference>
<dbReference type="Gene3D" id="3.40.50.720">
    <property type="entry name" value="NAD(P)-binding Rossmann-like Domain"/>
    <property type="match status" value="1"/>
</dbReference>
<organism evidence="4 5">
    <name type="scientific">Methylopila musalis</name>
    <dbReference type="NCBI Taxonomy" id="1134781"/>
    <lineage>
        <taxon>Bacteria</taxon>
        <taxon>Pseudomonadati</taxon>
        <taxon>Pseudomonadota</taxon>
        <taxon>Alphaproteobacteria</taxon>
        <taxon>Hyphomicrobiales</taxon>
        <taxon>Methylopilaceae</taxon>
        <taxon>Methylopila</taxon>
    </lineage>
</organism>
<dbReference type="InterPro" id="IPR000873">
    <property type="entry name" value="AMP-dep_synth/lig_dom"/>
</dbReference>
<dbReference type="InterPro" id="IPR013968">
    <property type="entry name" value="PKS_KR"/>
</dbReference>
<evidence type="ECO:0000259" key="3">
    <source>
        <dbReference type="PROSITE" id="PS50075"/>
    </source>
</evidence>
<proteinExistence type="predicted"/>
<dbReference type="InterPro" id="IPR020845">
    <property type="entry name" value="AMP-binding_CS"/>
</dbReference>
<dbReference type="InterPro" id="IPR009081">
    <property type="entry name" value="PP-bd_ACP"/>
</dbReference>
<dbReference type="Gene3D" id="3.30.300.30">
    <property type="match status" value="1"/>
</dbReference>
<dbReference type="InterPro" id="IPR006162">
    <property type="entry name" value="Ppantetheine_attach_site"/>
</dbReference>
<dbReference type="SUPFAM" id="SSF56801">
    <property type="entry name" value="Acetyl-CoA synthetase-like"/>
    <property type="match status" value="1"/>
</dbReference>
<accession>A0ABW3Z3D3</accession>
<dbReference type="PANTHER" id="PTHR43767">
    <property type="entry name" value="LONG-CHAIN-FATTY-ACID--COA LIGASE"/>
    <property type="match status" value="1"/>
</dbReference>
<dbReference type="RefSeq" id="WP_378773879.1">
    <property type="nucleotide sequence ID" value="NZ_JBHTMX010000004.1"/>
</dbReference>
<dbReference type="Pfam" id="PF00501">
    <property type="entry name" value="AMP-binding"/>
    <property type="match status" value="1"/>
</dbReference>
<dbReference type="Pfam" id="PF08659">
    <property type="entry name" value="KR"/>
    <property type="match status" value="1"/>
</dbReference>
<dbReference type="InterPro" id="IPR036291">
    <property type="entry name" value="NAD(P)-bd_dom_sf"/>
</dbReference>
<dbReference type="Proteomes" id="UP001597171">
    <property type="component" value="Unassembled WGS sequence"/>
</dbReference>
<dbReference type="InterPro" id="IPR020806">
    <property type="entry name" value="PKS_PP-bd"/>
</dbReference>
<protein>
    <submittedName>
        <fullName evidence="4">AMP-binding protein</fullName>
    </submittedName>
</protein>
<dbReference type="PANTHER" id="PTHR43767:SF1">
    <property type="entry name" value="NONRIBOSOMAL PEPTIDE SYNTHASE PES1 (EUROFUNG)-RELATED"/>
    <property type="match status" value="1"/>
</dbReference>
<dbReference type="InterPro" id="IPR050237">
    <property type="entry name" value="ATP-dep_AMP-bd_enzyme"/>
</dbReference>
<dbReference type="SUPFAM" id="SSF51735">
    <property type="entry name" value="NAD(P)-binding Rossmann-fold domains"/>
    <property type="match status" value="1"/>
</dbReference>
<dbReference type="InterPro" id="IPR042099">
    <property type="entry name" value="ANL_N_sf"/>
</dbReference>
<evidence type="ECO:0000313" key="4">
    <source>
        <dbReference type="EMBL" id="MFD1330698.1"/>
    </source>
</evidence>
<evidence type="ECO:0000256" key="1">
    <source>
        <dbReference type="ARBA" id="ARBA00022450"/>
    </source>
</evidence>
<dbReference type="InterPro" id="IPR045851">
    <property type="entry name" value="AMP-bd_C_sf"/>
</dbReference>
<dbReference type="InterPro" id="IPR036736">
    <property type="entry name" value="ACP-like_sf"/>
</dbReference>
<gene>
    <name evidence="4" type="ORF">ACFQ4O_01645</name>
</gene>
<dbReference type="Pfam" id="PF00550">
    <property type="entry name" value="PP-binding"/>
    <property type="match status" value="1"/>
</dbReference>
<evidence type="ECO:0000256" key="2">
    <source>
        <dbReference type="ARBA" id="ARBA00022553"/>
    </source>
</evidence>
<reference evidence="5" key="1">
    <citation type="journal article" date="2019" name="Int. J. Syst. Evol. Microbiol.">
        <title>The Global Catalogue of Microorganisms (GCM) 10K type strain sequencing project: providing services to taxonomists for standard genome sequencing and annotation.</title>
        <authorList>
            <consortium name="The Broad Institute Genomics Platform"/>
            <consortium name="The Broad Institute Genome Sequencing Center for Infectious Disease"/>
            <person name="Wu L."/>
            <person name="Ma J."/>
        </authorList>
    </citation>
    <scope>NUCLEOTIDE SEQUENCE [LARGE SCALE GENOMIC DNA]</scope>
    <source>
        <strain evidence="5">CCUG 61696</strain>
    </source>
</reference>
<dbReference type="PROSITE" id="PS00012">
    <property type="entry name" value="PHOSPHOPANTETHEINE"/>
    <property type="match status" value="1"/>
</dbReference>
<name>A0ABW3Z3D3_9HYPH</name>
<keyword evidence="5" id="KW-1185">Reference proteome</keyword>
<comment type="caution">
    <text evidence="4">The sequence shown here is derived from an EMBL/GenBank/DDBJ whole genome shotgun (WGS) entry which is preliminary data.</text>
</comment>
<dbReference type="EMBL" id="JBHTMX010000004">
    <property type="protein sequence ID" value="MFD1330698.1"/>
    <property type="molecule type" value="Genomic_DNA"/>
</dbReference>
<dbReference type="SUPFAM" id="SSF47336">
    <property type="entry name" value="ACP-like"/>
    <property type="match status" value="1"/>
</dbReference>
<keyword evidence="2" id="KW-0597">Phosphoprotein</keyword>
<keyword evidence="1" id="KW-0596">Phosphopantetheine</keyword>
<dbReference type="Gene3D" id="1.10.1200.10">
    <property type="entry name" value="ACP-like"/>
    <property type="match status" value="1"/>
</dbReference>